<dbReference type="EMBL" id="CP040058">
    <property type="protein sequence ID" value="QCP33892.1"/>
    <property type="molecule type" value="Genomic_DNA"/>
</dbReference>
<dbReference type="Proteomes" id="UP000298653">
    <property type="component" value="Chromosome"/>
</dbReference>
<dbReference type="OrthoDB" id="1652083at2"/>
<feature type="transmembrane region" description="Helical" evidence="1">
    <location>
        <begin position="304"/>
        <end position="322"/>
    </location>
</feature>
<feature type="transmembrane region" description="Helical" evidence="1">
    <location>
        <begin position="448"/>
        <end position="481"/>
    </location>
</feature>
<protein>
    <recommendedName>
        <fullName evidence="4">Flp pilus assembly protein TadB</fullName>
    </recommendedName>
</protein>
<dbReference type="AlphaFoldDB" id="A0A4P8I8Q9"/>
<feature type="transmembrane region" description="Helical" evidence="1">
    <location>
        <begin position="21"/>
        <end position="40"/>
    </location>
</feature>
<name>A0A4P8I8Q9_9FIRM</name>
<evidence type="ECO:0008006" key="4">
    <source>
        <dbReference type="Google" id="ProtNLM"/>
    </source>
</evidence>
<keyword evidence="3" id="KW-1185">Reference proteome</keyword>
<evidence type="ECO:0000313" key="3">
    <source>
        <dbReference type="Proteomes" id="UP000298653"/>
    </source>
</evidence>
<keyword evidence="1" id="KW-1133">Transmembrane helix</keyword>
<sequence length="486" mass="56416">MKFTNLKKEIHGYGYSYSFKKYLFTLFLSFVGILSAGRFFHLKPSYITALGFIYLCFFPMIIIRQFQYLYEQQRFRDVVNYLEQMIYSFKKQPKIIVALGETKQLCEGRILQLINEAEDSISHPGTEDDLYPHALSCIEQEYRCDRMKMLHDYLVKVENLGGQYQNTLNIILDDVKEWTERTYLFQKERKSMKFKIVLSLAASLGVAGTTVMMLASDETLEKVLDGEIYQLVTFLLLFVFLMLFLGAQKLLTGTWLKDTMDENHKQIEKDFRKMREEKDGKQPWIITAVSFPILLLGFDWQNLYIIGAVAALIMSAWATPSLKKKNAQRRIIKEVKRKFPYWLRGIALSLQTENVYVAIKDSLQDAPYVLKEQIEKLLRDIDEEPDSILPYQDFLSEFDLPEIQSAARMLYSLTNCGKNDSEAQINTLIHRNNVLMDKAEWLQNENDIAGIGVLTFVPMILATLKMIMDLGLIFGSFFTLWSNLPG</sequence>
<evidence type="ECO:0000256" key="1">
    <source>
        <dbReference type="SAM" id="Phobius"/>
    </source>
</evidence>
<feature type="transmembrane region" description="Helical" evidence="1">
    <location>
        <begin position="46"/>
        <end position="66"/>
    </location>
</feature>
<dbReference type="RefSeq" id="WP_137327502.1">
    <property type="nucleotide sequence ID" value="NZ_CP040058.1"/>
</dbReference>
<feature type="transmembrane region" description="Helical" evidence="1">
    <location>
        <begin position="228"/>
        <end position="247"/>
    </location>
</feature>
<organism evidence="2 3">
    <name type="scientific">Anaerostipes rhamnosivorans</name>
    <dbReference type="NCBI Taxonomy" id="1229621"/>
    <lineage>
        <taxon>Bacteria</taxon>
        <taxon>Bacillati</taxon>
        <taxon>Bacillota</taxon>
        <taxon>Clostridia</taxon>
        <taxon>Lachnospirales</taxon>
        <taxon>Lachnospiraceae</taxon>
        <taxon>Anaerostipes</taxon>
    </lineage>
</organism>
<evidence type="ECO:0000313" key="2">
    <source>
        <dbReference type="EMBL" id="QCP33892.1"/>
    </source>
</evidence>
<feature type="transmembrane region" description="Helical" evidence="1">
    <location>
        <begin position="196"/>
        <end position="216"/>
    </location>
</feature>
<reference evidence="2 3" key="1">
    <citation type="submission" date="2019-05" db="EMBL/GenBank/DDBJ databases">
        <title>Complete genome sequencing of Anaerostipes rhamnosivorans.</title>
        <authorList>
            <person name="Bui T.P.N."/>
            <person name="de Vos W.M."/>
        </authorList>
    </citation>
    <scope>NUCLEOTIDE SEQUENCE [LARGE SCALE GENOMIC DNA]</scope>
    <source>
        <strain evidence="2 3">1y2</strain>
    </source>
</reference>
<gene>
    <name evidence="2" type="ORF">AR1Y2_0438</name>
</gene>
<keyword evidence="1" id="KW-0472">Membrane</keyword>
<feature type="transmembrane region" description="Helical" evidence="1">
    <location>
        <begin position="282"/>
        <end position="298"/>
    </location>
</feature>
<proteinExistence type="predicted"/>
<keyword evidence="1" id="KW-0812">Transmembrane</keyword>
<dbReference type="KEGG" id="arf:AR1Y2_0438"/>
<accession>A0A4P8I8Q9</accession>